<evidence type="ECO:0000256" key="9">
    <source>
        <dbReference type="SAM" id="Phobius"/>
    </source>
</evidence>
<gene>
    <name evidence="12" type="primary">LOC18605256</name>
</gene>
<dbReference type="Pfam" id="PF13962">
    <property type="entry name" value="PGG"/>
    <property type="match status" value="1"/>
</dbReference>
<evidence type="ECO:0000256" key="7">
    <source>
        <dbReference type="PROSITE-ProRule" id="PRU00023"/>
    </source>
</evidence>
<evidence type="ECO:0000313" key="11">
    <source>
        <dbReference type="Proteomes" id="UP000694886"/>
    </source>
</evidence>
<keyword evidence="4 9" id="KW-1133">Transmembrane helix</keyword>
<dbReference type="InterPro" id="IPR036770">
    <property type="entry name" value="Ankyrin_rpt-contain_sf"/>
</dbReference>
<feature type="region of interest" description="Disordered" evidence="8">
    <location>
        <begin position="257"/>
        <end position="277"/>
    </location>
</feature>
<reference evidence="11" key="1">
    <citation type="journal article" date="1997" name="Nucleic Acids Res.">
        <title>tRNAscan-SE: a program for improved detection of transfer RNA genes in genomic sequence.</title>
        <authorList>
            <person name="Lowe T.M."/>
            <person name="Eddy S.R."/>
        </authorList>
    </citation>
    <scope>NUCLEOTIDE SEQUENCE [LARGE SCALE GENOMIC DNA]</scope>
    <source>
        <strain evidence="11">r\B97-61/B2</strain>
    </source>
</reference>
<dbReference type="PANTHER" id="PTHR24186">
    <property type="entry name" value="PROTEIN PHOSPHATASE 1 REGULATORY SUBUNIT"/>
    <property type="match status" value="1"/>
</dbReference>
<dbReference type="Proteomes" id="UP000694886">
    <property type="component" value="Chromosome 3"/>
</dbReference>
<feature type="compositionally biased region" description="Polar residues" evidence="8">
    <location>
        <begin position="257"/>
        <end position="267"/>
    </location>
</feature>
<evidence type="ECO:0000259" key="10">
    <source>
        <dbReference type="Pfam" id="PF13962"/>
    </source>
</evidence>
<dbReference type="RefSeq" id="XP_017972587.1">
    <property type="nucleotide sequence ID" value="XM_018117098.1"/>
</dbReference>
<accession>A0AB32VZ80</accession>
<sequence length="497" mass="54287">MDIRLFESARTGNVMDLHKLLRENPLILHTISIYSCENPLHVASAAGHVGFVGEILGLRPEYANEVNKDGFSPLHIAAANGHIEVVRELLSVDRKLCCLEGREKKTPLHLAAMIGRIDVITEMLLSCAECIEGVTVQRETALHLATKNSQFEAVKVMVDWIIEMKKEDVLNLKDEQGNTVLHLATWKKQRQVIELVLGTGTTVTSGALEVNAVNQSGLTALDVLQIFPSEAGDREIADILQHAGAVRARDVMISPTSSCESHNQVINQPRAPQRSRRQTDNLVEYFKFKKGRDPPSEARSALLVIAVLVATATFQVGLSPPGGTWQDNSSPNQTNGTSITSAYSAGTSIMGTSNGIAFALFVLFNSIGFSMSLFMINILTSKFPLQFELQICMIAMFFTYNTAMASIAPSSVKLFTIIITTVISSITPLLTRNLTAFSYAYLLNVVRLQQNGSFTCHIIAPSWTIVATDDYTEQGAQNVKGGQVTEIGGKAFSTRKQ</sequence>
<evidence type="ECO:0000313" key="12">
    <source>
        <dbReference type="RefSeq" id="XP_017972587.1"/>
    </source>
</evidence>
<name>A0AB32VZ80_THECC</name>
<comment type="subcellular location">
    <subcellularLocation>
        <location evidence="1">Membrane</location>
        <topology evidence="1">Multi-pass membrane protein</topology>
    </subcellularLocation>
</comment>
<evidence type="ECO:0000256" key="1">
    <source>
        <dbReference type="ARBA" id="ARBA00004141"/>
    </source>
</evidence>
<feature type="repeat" description="ANK" evidence="7">
    <location>
        <begin position="103"/>
        <end position="126"/>
    </location>
</feature>
<dbReference type="SMART" id="SM00248">
    <property type="entry name" value="ANK"/>
    <property type="match status" value="5"/>
</dbReference>
<keyword evidence="2 9" id="KW-0812">Transmembrane</keyword>
<feature type="repeat" description="ANK" evidence="7">
    <location>
        <begin position="69"/>
        <end position="91"/>
    </location>
</feature>
<dbReference type="PROSITE" id="PS50297">
    <property type="entry name" value="ANK_REP_REGION"/>
    <property type="match status" value="2"/>
</dbReference>
<keyword evidence="3" id="KW-0677">Repeat</keyword>
<feature type="transmembrane region" description="Helical" evidence="9">
    <location>
        <begin position="356"/>
        <end position="379"/>
    </location>
</feature>
<feature type="domain" description="PGG" evidence="10">
    <location>
        <begin position="297"/>
        <end position="405"/>
    </location>
</feature>
<dbReference type="KEGG" id="tcc:18605256"/>
<evidence type="ECO:0000256" key="2">
    <source>
        <dbReference type="ARBA" id="ARBA00022692"/>
    </source>
</evidence>
<dbReference type="PANTHER" id="PTHR24186:SF56">
    <property type="entry name" value="PGG DOMAIN-CONTAINING PROTEIN"/>
    <property type="match status" value="1"/>
</dbReference>
<feature type="transmembrane region" description="Helical" evidence="9">
    <location>
        <begin position="414"/>
        <end position="431"/>
    </location>
</feature>
<reference evidence="12" key="2">
    <citation type="submission" date="2025-08" db="UniProtKB">
        <authorList>
            <consortium name="RefSeq"/>
        </authorList>
    </citation>
    <scope>IDENTIFICATION</scope>
</reference>
<dbReference type="PROSITE" id="PS50088">
    <property type="entry name" value="ANK_REPEAT"/>
    <property type="match status" value="2"/>
</dbReference>
<dbReference type="Pfam" id="PF12796">
    <property type="entry name" value="Ank_2"/>
    <property type="match status" value="1"/>
</dbReference>
<keyword evidence="5 7" id="KW-0040">ANK repeat</keyword>
<protein>
    <submittedName>
        <fullName evidence="12">Ankyrin repeat-containing protein At2g01680</fullName>
    </submittedName>
</protein>
<dbReference type="InterPro" id="IPR026961">
    <property type="entry name" value="PGG_dom"/>
</dbReference>
<proteinExistence type="predicted"/>
<evidence type="ECO:0000256" key="6">
    <source>
        <dbReference type="ARBA" id="ARBA00023136"/>
    </source>
</evidence>
<evidence type="ECO:0000256" key="8">
    <source>
        <dbReference type="SAM" id="MobiDB-lite"/>
    </source>
</evidence>
<dbReference type="SUPFAM" id="SSF48403">
    <property type="entry name" value="Ankyrin repeat"/>
    <property type="match status" value="1"/>
</dbReference>
<organism evidence="11 12">
    <name type="scientific">Theobroma cacao</name>
    <name type="common">Cacao</name>
    <name type="synonym">Cocoa</name>
    <dbReference type="NCBI Taxonomy" id="3641"/>
    <lineage>
        <taxon>Eukaryota</taxon>
        <taxon>Viridiplantae</taxon>
        <taxon>Streptophyta</taxon>
        <taxon>Embryophyta</taxon>
        <taxon>Tracheophyta</taxon>
        <taxon>Spermatophyta</taxon>
        <taxon>Magnoliopsida</taxon>
        <taxon>eudicotyledons</taxon>
        <taxon>Gunneridae</taxon>
        <taxon>Pentapetalae</taxon>
        <taxon>rosids</taxon>
        <taxon>malvids</taxon>
        <taxon>Malvales</taxon>
        <taxon>Malvaceae</taxon>
        <taxon>Byttnerioideae</taxon>
        <taxon>Theobroma</taxon>
    </lineage>
</organism>
<dbReference type="GeneID" id="18605256"/>
<dbReference type="Gene3D" id="1.25.40.20">
    <property type="entry name" value="Ankyrin repeat-containing domain"/>
    <property type="match status" value="2"/>
</dbReference>
<evidence type="ECO:0000256" key="5">
    <source>
        <dbReference type="ARBA" id="ARBA00023043"/>
    </source>
</evidence>
<dbReference type="InterPro" id="IPR002110">
    <property type="entry name" value="Ankyrin_rpt"/>
</dbReference>
<evidence type="ECO:0000256" key="3">
    <source>
        <dbReference type="ARBA" id="ARBA00022737"/>
    </source>
</evidence>
<dbReference type="Gramene" id="Tc03v2_t012060.1">
    <property type="protein sequence ID" value="Tc03v2_p012060.1"/>
    <property type="gene ID" value="Tc03v2_g012060"/>
</dbReference>
<dbReference type="GO" id="GO:0016020">
    <property type="term" value="C:membrane"/>
    <property type="evidence" value="ECO:0007669"/>
    <property type="project" value="UniProtKB-SubCell"/>
</dbReference>
<keyword evidence="6 9" id="KW-0472">Membrane</keyword>
<feature type="transmembrane region" description="Helical" evidence="9">
    <location>
        <begin position="391"/>
        <end position="408"/>
    </location>
</feature>
<dbReference type="AlphaFoldDB" id="A0AB32VZ80"/>
<evidence type="ECO:0000256" key="4">
    <source>
        <dbReference type="ARBA" id="ARBA00022989"/>
    </source>
</evidence>